<accession>A0A3S1AIE6</accession>
<evidence type="ECO:0000256" key="2">
    <source>
        <dbReference type="ARBA" id="ARBA00022549"/>
    </source>
</evidence>
<dbReference type="AlphaFoldDB" id="A0A3S1AIE6"/>
<evidence type="ECO:0000313" key="6">
    <source>
        <dbReference type="Proteomes" id="UP000271624"/>
    </source>
</evidence>
<keyword evidence="2" id="KW-0042">Antenna complex</keyword>
<evidence type="ECO:0000256" key="4">
    <source>
        <dbReference type="ARBA" id="ARBA00023239"/>
    </source>
</evidence>
<gene>
    <name evidence="5" type="ORF">DSM106972_068260</name>
</gene>
<reference evidence="5" key="2">
    <citation type="journal article" date="2019" name="Genome Biol. Evol.">
        <title>Day and night: Metabolic profiles and evolutionary relationships of six axenic non-marine cyanobacteria.</title>
        <authorList>
            <person name="Will S.E."/>
            <person name="Henke P."/>
            <person name="Boedeker C."/>
            <person name="Huang S."/>
            <person name="Brinkmann H."/>
            <person name="Rohde M."/>
            <person name="Jarek M."/>
            <person name="Friedl T."/>
            <person name="Seufert S."/>
            <person name="Schumacher M."/>
            <person name="Overmann J."/>
            <person name="Neumann-Schaal M."/>
            <person name="Petersen J."/>
        </authorList>
    </citation>
    <scope>NUCLEOTIDE SEQUENCE [LARGE SCALE GENOMIC DNA]</scope>
    <source>
        <strain evidence="5">PCC 7102</strain>
    </source>
</reference>
<keyword evidence="6" id="KW-1185">Reference proteome</keyword>
<dbReference type="GO" id="GO:0016491">
    <property type="term" value="F:oxidoreductase activity"/>
    <property type="evidence" value="ECO:0007669"/>
    <property type="project" value="TreeGrafter"/>
</dbReference>
<dbReference type="GO" id="GO:0030089">
    <property type="term" value="C:phycobilisome"/>
    <property type="evidence" value="ECO:0007669"/>
    <property type="project" value="UniProtKB-KW"/>
</dbReference>
<dbReference type="Pfam" id="PF03130">
    <property type="entry name" value="HEAT_PBS"/>
    <property type="match status" value="1"/>
</dbReference>
<dbReference type="InterPro" id="IPR004155">
    <property type="entry name" value="PBS_lyase_HEAT"/>
</dbReference>
<dbReference type="Proteomes" id="UP000271624">
    <property type="component" value="Unassembled WGS sequence"/>
</dbReference>
<comment type="similarity">
    <text evidence="1">Belongs to the CpcE/RpcE/PecE family.</text>
</comment>
<evidence type="ECO:0000256" key="1">
    <source>
        <dbReference type="ARBA" id="ARBA00009299"/>
    </source>
</evidence>
<dbReference type="SMART" id="SM00567">
    <property type="entry name" value="EZ_HEAT"/>
    <property type="match status" value="6"/>
</dbReference>
<dbReference type="PANTHER" id="PTHR12697">
    <property type="entry name" value="PBS LYASE HEAT-LIKE PROTEIN"/>
    <property type="match status" value="1"/>
</dbReference>
<evidence type="ECO:0000256" key="3">
    <source>
        <dbReference type="ARBA" id="ARBA00022738"/>
    </source>
</evidence>
<dbReference type="SMART" id="SM00185">
    <property type="entry name" value="ARM"/>
    <property type="match status" value="2"/>
</dbReference>
<dbReference type="PROSITE" id="PS50176">
    <property type="entry name" value="ARM_REPEAT"/>
    <property type="match status" value="1"/>
</dbReference>
<dbReference type="Gene3D" id="1.25.10.10">
    <property type="entry name" value="Leucine-rich Repeat Variant"/>
    <property type="match status" value="3"/>
</dbReference>
<dbReference type="SUPFAM" id="SSF48371">
    <property type="entry name" value="ARM repeat"/>
    <property type="match status" value="2"/>
</dbReference>
<sequence length="398" mass="44232">MQAIAARDTHNWSSFNQCKEQLLKENSNYLETVERQEDLLELALLIFEHSDFHSRWEVAKVFKRLGSVAIPKLVEILSDDTLDEELRWYAVRILGELKNESAIPVLIELIQTDDSEELKSMASVALGQLGSKAILSLSSLLAYSDTRFLATQALCYIRNKETILPLLSVAEDSQVAVRVAAIEALSSFHDSRVLAVLLRSLDDESAQVRRTVVTGLGYRRDLHNSELDLVALLQPKLYDCDSIVASAAVVALSRMGNDAAAHHLYQFLLSQKAPLQLQIETIRALTWVGTISGLEYLQQALNIIRSKTLCEQIVTVLGRVQQSDLIHKAADILLEMLHQKHPACSIDTVRSAIALSLGQLGRVDAVEPLTTLLNDSNTQVRLHALAALKNLARLNYLP</sequence>
<dbReference type="PANTHER" id="PTHR12697:SF38">
    <property type="entry name" value="PBS LYASE HEAT DOMAIN PROTEIN REPEAT-CONTAINING PROTEIN"/>
    <property type="match status" value="1"/>
</dbReference>
<dbReference type="Pfam" id="PF13646">
    <property type="entry name" value="HEAT_2"/>
    <property type="match status" value="2"/>
</dbReference>
<name>A0A3S1AIE6_9CYAN</name>
<evidence type="ECO:0000313" key="5">
    <source>
        <dbReference type="EMBL" id="RUT01275.1"/>
    </source>
</evidence>
<protein>
    <recommendedName>
        <fullName evidence="7">Phycocyanobilin lyase</fullName>
    </recommendedName>
</protein>
<dbReference type="EMBL" id="RSCL01000020">
    <property type="protein sequence ID" value="RUT01275.1"/>
    <property type="molecule type" value="Genomic_DNA"/>
</dbReference>
<organism evidence="5 6">
    <name type="scientific">Dulcicalothrix desertica PCC 7102</name>
    <dbReference type="NCBI Taxonomy" id="232991"/>
    <lineage>
        <taxon>Bacteria</taxon>
        <taxon>Bacillati</taxon>
        <taxon>Cyanobacteriota</taxon>
        <taxon>Cyanophyceae</taxon>
        <taxon>Nostocales</taxon>
        <taxon>Calotrichaceae</taxon>
        <taxon>Dulcicalothrix</taxon>
    </lineage>
</organism>
<comment type="caution">
    <text evidence="5">The sequence shown here is derived from an EMBL/GenBank/DDBJ whole genome shotgun (WGS) entry which is preliminary data.</text>
</comment>
<keyword evidence="3" id="KW-0605">Phycobilisome</keyword>
<dbReference type="InterPro" id="IPR000225">
    <property type="entry name" value="Armadillo"/>
</dbReference>
<keyword evidence="4" id="KW-0456">Lyase</keyword>
<dbReference type="GO" id="GO:0016829">
    <property type="term" value="F:lyase activity"/>
    <property type="evidence" value="ECO:0007669"/>
    <property type="project" value="UniProtKB-KW"/>
</dbReference>
<dbReference type="InterPro" id="IPR011989">
    <property type="entry name" value="ARM-like"/>
</dbReference>
<dbReference type="InterPro" id="IPR016024">
    <property type="entry name" value="ARM-type_fold"/>
</dbReference>
<evidence type="ECO:0008006" key="7">
    <source>
        <dbReference type="Google" id="ProtNLM"/>
    </source>
</evidence>
<reference evidence="5" key="1">
    <citation type="submission" date="2018-12" db="EMBL/GenBank/DDBJ databases">
        <authorList>
            <person name="Will S."/>
            <person name="Neumann-Schaal M."/>
            <person name="Henke P."/>
        </authorList>
    </citation>
    <scope>NUCLEOTIDE SEQUENCE</scope>
    <source>
        <strain evidence="5">PCC 7102</strain>
    </source>
</reference>
<proteinExistence type="inferred from homology"/>
<dbReference type="OrthoDB" id="5512944at2"/>